<evidence type="ECO:0000313" key="2">
    <source>
        <dbReference type="EMBL" id="MBX62554.1"/>
    </source>
</evidence>
<feature type="compositionally biased region" description="Basic residues" evidence="1">
    <location>
        <begin position="10"/>
        <end position="20"/>
    </location>
</feature>
<organism evidence="2">
    <name type="scientific">Rhizophora mucronata</name>
    <name type="common">Asiatic mangrove</name>
    <dbReference type="NCBI Taxonomy" id="61149"/>
    <lineage>
        <taxon>Eukaryota</taxon>
        <taxon>Viridiplantae</taxon>
        <taxon>Streptophyta</taxon>
        <taxon>Embryophyta</taxon>
        <taxon>Tracheophyta</taxon>
        <taxon>Spermatophyta</taxon>
        <taxon>Magnoliopsida</taxon>
        <taxon>eudicotyledons</taxon>
        <taxon>Gunneridae</taxon>
        <taxon>Pentapetalae</taxon>
        <taxon>rosids</taxon>
        <taxon>fabids</taxon>
        <taxon>Malpighiales</taxon>
        <taxon>Rhizophoraceae</taxon>
        <taxon>Rhizophora</taxon>
    </lineage>
</organism>
<dbReference type="EMBL" id="GGEC01082070">
    <property type="protein sequence ID" value="MBX62554.1"/>
    <property type="molecule type" value="Transcribed_RNA"/>
</dbReference>
<feature type="region of interest" description="Disordered" evidence="1">
    <location>
        <begin position="1"/>
        <end position="27"/>
    </location>
</feature>
<reference evidence="2" key="1">
    <citation type="submission" date="2018-02" db="EMBL/GenBank/DDBJ databases">
        <title>Rhizophora mucronata_Transcriptome.</title>
        <authorList>
            <person name="Meera S.P."/>
            <person name="Sreeshan A."/>
            <person name="Augustine A."/>
        </authorList>
    </citation>
    <scope>NUCLEOTIDE SEQUENCE</scope>
    <source>
        <tissue evidence="2">Leaf</tissue>
    </source>
</reference>
<proteinExistence type="predicted"/>
<protein>
    <submittedName>
        <fullName evidence="2">Uncharacterized protein</fullName>
    </submittedName>
</protein>
<name>A0A2P2Q6F8_RHIMU</name>
<dbReference type="AlphaFoldDB" id="A0A2P2Q6F8"/>
<accession>A0A2P2Q6F8</accession>
<evidence type="ECO:0000256" key="1">
    <source>
        <dbReference type="SAM" id="MobiDB-lite"/>
    </source>
</evidence>
<sequence>MIGPMEAHCSHQHLGRRNKFSKAMNKI</sequence>